<accession>A0A210QZP7</accession>
<feature type="region of interest" description="Disordered" evidence="1">
    <location>
        <begin position="431"/>
        <end position="573"/>
    </location>
</feature>
<name>A0A210QZP7_MIZYE</name>
<dbReference type="EMBL" id="NEDP02001128">
    <property type="protein sequence ID" value="OWF54243.1"/>
    <property type="molecule type" value="Genomic_DNA"/>
</dbReference>
<feature type="compositionally biased region" description="Basic residues" evidence="1">
    <location>
        <begin position="181"/>
        <end position="190"/>
    </location>
</feature>
<feature type="compositionally biased region" description="Basic and acidic residues" evidence="1">
    <location>
        <begin position="525"/>
        <end position="535"/>
    </location>
</feature>
<dbReference type="Proteomes" id="UP000242188">
    <property type="component" value="Unassembled WGS sequence"/>
</dbReference>
<organism evidence="2 3">
    <name type="scientific">Mizuhopecten yessoensis</name>
    <name type="common">Japanese scallop</name>
    <name type="synonym">Patinopecten yessoensis</name>
    <dbReference type="NCBI Taxonomy" id="6573"/>
    <lineage>
        <taxon>Eukaryota</taxon>
        <taxon>Metazoa</taxon>
        <taxon>Spiralia</taxon>
        <taxon>Lophotrochozoa</taxon>
        <taxon>Mollusca</taxon>
        <taxon>Bivalvia</taxon>
        <taxon>Autobranchia</taxon>
        <taxon>Pteriomorphia</taxon>
        <taxon>Pectinida</taxon>
        <taxon>Pectinoidea</taxon>
        <taxon>Pectinidae</taxon>
        <taxon>Mizuhopecten</taxon>
    </lineage>
</organism>
<evidence type="ECO:0000313" key="2">
    <source>
        <dbReference type="EMBL" id="OWF54243.1"/>
    </source>
</evidence>
<gene>
    <name evidence="2" type="ORF">KP79_PYT10916</name>
</gene>
<reference evidence="2 3" key="1">
    <citation type="journal article" date="2017" name="Nat. Ecol. Evol.">
        <title>Scallop genome provides insights into evolution of bilaterian karyotype and development.</title>
        <authorList>
            <person name="Wang S."/>
            <person name="Zhang J."/>
            <person name="Jiao W."/>
            <person name="Li J."/>
            <person name="Xun X."/>
            <person name="Sun Y."/>
            <person name="Guo X."/>
            <person name="Huan P."/>
            <person name="Dong B."/>
            <person name="Zhang L."/>
            <person name="Hu X."/>
            <person name="Sun X."/>
            <person name="Wang J."/>
            <person name="Zhao C."/>
            <person name="Wang Y."/>
            <person name="Wang D."/>
            <person name="Huang X."/>
            <person name="Wang R."/>
            <person name="Lv J."/>
            <person name="Li Y."/>
            <person name="Zhang Z."/>
            <person name="Liu B."/>
            <person name="Lu W."/>
            <person name="Hui Y."/>
            <person name="Liang J."/>
            <person name="Zhou Z."/>
            <person name="Hou R."/>
            <person name="Li X."/>
            <person name="Liu Y."/>
            <person name="Li H."/>
            <person name="Ning X."/>
            <person name="Lin Y."/>
            <person name="Zhao L."/>
            <person name="Xing Q."/>
            <person name="Dou J."/>
            <person name="Li Y."/>
            <person name="Mao J."/>
            <person name="Guo H."/>
            <person name="Dou H."/>
            <person name="Li T."/>
            <person name="Mu C."/>
            <person name="Jiang W."/>
            <person name="Fu Q."/>
            <person name="Fu X."/>
            <person name="Miao Y."/>
            <person name="Liu J."/>
            <person name="Yu Q."/>
            <person name="Li R."/>
            <person name="Liao H."/>
            <person name="Li X."/>
            <person name="Kong Y."/>
            <person name="Jiang Z."/>
            <person name="Chourrout D."/>
            <person name="Li R."/>
            <person name="Bao Z."/>
        </authorList>
    </citation>
    <scope>NUCLEOTIDE SEQUENCE [LARGE SCALE GENOMIC DNA]</scope>
    <source>
        <strain evidence="2 3">PY_sf001</strain>
    </source>
</reference>
<feature type="compositionally biased region" description="Basic residues" evidence="1">
    <location>
        <begin position="556"/>
        <end position="573"/>
    </location>
</feature>
<dbReference type="OrthoDB" id="6096259at2759"/>
<comment type="caution">
    <text evidence="2">The sequence shown here is derived from an EMBL/GenBank/DDBJ whole genome shotgun (WGS) entry which is preliminary data.</text>
</comment>
<feature type="compositionally biased region" description="Basic and acidic residues" evidence="1">
    <location>
        <begin position="482"/>
        <end position="496"/>
    </location>
</feature>
<keyword evidence="3" id="KW-1185">Reference proteome</keyword>
<feature type="compositionally biased region" description="Acidic residues" evidence="1">
    <location>
        <begin position="497"/>
        <end position="506"/>
    </location>
</feature>
<dbReference type="AlphaFoldDB" id="A0A210QZP7"/>
<feature type="compositionally biased region" description="Basic and acidic residues" evidence="1">
    <location>
        <begin position="239"/>
        <end position="254"/>
    </location>
</feature>
<feature type="compositionally biased region" description="Low complexity" evidence="1">
    <location>
        <begin position="214"/>
        <end position="231"/>
    </location>
</feature>
<proteinExistence type="predicted"/>
<evidence type="ECO:0000313" key="3">
    <source>
        <dbReference type="Proteomes" id="UP000242188"/>
    </source>
</evidence>
<feature type="compositionally biased region" description="Polar residues" evidence="1">
    <location>
        <begin position="199"/>
        <end position="213"/>
    </location>
</feature>
<sequence>MIEKAPPCDMRNKCYLDKHGDGLESVKAASIGSSTVSMMPSLAPSSVSSLISSFTPSQGFDKENRQQRLQRSNTNDFNTMRMANLVRERNLDSQAYYKRVSFLPLKIRQVTFLNEELGGYSNTKSTMGMPGRGKTGVHLNTDQWKKDIDRQVHSWMKTKPVHENQRVSPRQMMSPTFDGTRKRRQKRHRLRDAEENMETTESVTGGSESLVSVSTDYTKQSSTDTKTSQTSMLSKTNSHTKDRKFSRSSDDLLDTPERVGKQHAYNEIEYQKRYRRIYDLKKHLHFVNSTCLSGQNILKKNQRLPPMNGLTKEEVDLTAPDLLAITSVQKHNEPESVVRYPPPTLVTTTQLTTHISPTKDFEDNQQYSNIINHKNQSANTPETTQWQHTNRKPELNVYDKLPRITGKGQKRPGAEQQLTISDYRVLRENEIRNRRNKRNGSNFPGNRKHSVIEEADSTCNTHRTDYEGGAEASEEGEIPGFHGHEAEPDTDEKAREEDDENEEDQTTDQYEQTPGMKIRIHIKYKRDLDDAREDSTDTEDTMNTASPSHRGEGRLPLKHRTHNKKKSVRQVSE</sequence>
<feature type="region of interest" description="Disordered" evidence="1">
    <location>
        <begin position="162"/>
        <end position="254"/>
    </location>
</feature>
<protein>
    <submittedName>
        <fullName evidence="2">Uncharacterized protein</fullName>
    </submittedName>
</protein>
<evidence type="ECO:0000256" key="1">
    <source>
        <dbReference type="SAM" id="MobiDB-lite"/>
    </source>
</evidence>